<comment type="subcellular location">
    <subcellularLocation>
        <location evidence="1">Membrane</location>
        <topology evidence="1">Multi-pass membrane protein</topology>
    </subcellularLocation>
</comment>
<dbReference type="AlphaFoldDB" id="A0A1I3BC45"/>
<feature type="transmembrane region" description="Helical" evidence="10">
    <location>
        <begin position="57"/>
        <end position="80"/>
    </location>
</feature>
<feature type="transmembrane region" description="Helical" evidence="10">
    <location>
        <begin position="92"/>
        <end position="110"/>
    </location>
</feature>
<dbReference type="GO" id="GO:0016020">
    <property type="term" value="C:membrane"/>
    <property type="evidence" value="ECO:0007669"/>
    <property type="project" value="UniProtKB-SubCell"/>
</dbReference>
<evidence type="ECO:0000256" key="7">
    <source>
        <dbReference type="ARBA" id="ARBA00023004"/>
    </source>
</evidence>
<feature type="domain" description="Fatty acid desaturase" evidence="11">
    <location>
        <begin position="92"/>
        <end position="316"/>
    </location>
</feature>
<dbReference type="InterPro" id="IPR005804">
    <property type="entry name" value="FA_desaturase_dom"/>
</dbReference>
<dbReference type="EMBL" id="FOQD01000001">
    <property type="protein sequence ID" value="SFH59858.1"/>
    <property type="molecule type" value="Genomic_DNA"/>
</dbReference>
<dbReference type="PANTHER" id="PTHR11351">
    <property type="entry name" value="ACYL-COA DESATURASE"/>
    <property type="match status" value="1"/>
</dbReference>
<keyword evidence="6" id="KW-0560">Oxidoreductase</keyword>
<dbReference type="Pfam" id="PF00487">
    <property type="entry name" value="FA_desaturase"/>
    <property type="match status" value="1"/>
</dbReference>
<dbReference type="RefSeq" id="WP_217646994.1">
    <property type="nucleotide sequence ID" value="NZ_FOQD01000001.1"/>
</dbReference>
<reference evidence="13" key="1">
    <citation type="submission" date="2016-10" db="EMBL/GenBank/DDBJ databases">
        <authorList>
            <person name="Varghese N."/>
            <person name="Submissions S."/>
        </authorList>
    </citation>
    <scope>NUCLEOTIDE SEQUENCE [LARGE SCALE GENOMIC DNA]</scope>
    <source>
        <strain evidence="13">DSM 26348</strain>
    </source>
</reference>
<dbReference type="Proteomes" id="UP000199518">
    <property type="component" value="Unassembled WGS sequence"/>
</dbReference>
<keyword evidence="4" id="KW-0276">Fatty acid metabolism</keyword>
<dbReference type="GO" id="GO:0016717">
    <property type="term" value="F:oxidoreductase activity, acting on paired donors, with oxidation of a pair of donors resulting in the reduction of molecular oxygen to two molecules of water"/>
    <property type="evidence" value="ECO:0007669"/>
    <property type="project" value="InterPro"/>
</dbReference>
<organism evidence="12 13">
    <name type="scientific">Planctomicrobium piriforme</name>
    <dbReference type="NCBI Taxonomy" id="1576369"/>
    <lineage>
        <taxon>Bacteria</taxon>
        <taxon>Pseudomonadati</taxon>
        <taxon>Planctomycetota</taxon>
        <taxon>Planctomycetia</taxon>
        <taxon>Planctomycetales</taxon>
        <taxon>Planctomycetaceae</taxon>
        <taxon>Planctomicrobium</taxon>
    </lineage>
</organism>
<dbReference type="STRING" id="1576369.SAMN05421753_101370"/>
<evidence type="ECO:0000259" key="11">
    <source>
        <dbReference type="Pfam" id="PF00487"/>
    </source>
</evidence>
<protein>
    <submittedName>
        <fullName evidence="12">Stearoyl-CoA desaturase (Delta-9 desaturase)</fullName>
    </submittedName>
</protein>
<name>A0A1I3BC45_9PLAN</name>
<evidence type="ECO:0000256" key="1">
    <source>
        <dbReference type="ARBA" id="ARBA00004141"/>
    </source>
</evidence>
<evidence type="ECO:0000256" key="6">
    <source>
        <dbReference type="ARBA" id="ARBA00023002"/>
    </source>
</evidence>
<keyword evidence="5 10" id="KW-1133">Transmembrane helix</keyword>
<sequence length="357" mass="40222">MKAADFPTATEEPPHTRIHECDSAEIDRAEVAEAVADVSIVEPAPEERTIRPPDAPLIHTVGTLIGILLPFFGVIAAMVVSWQKGWLDWTQLSILIVGQLLTALGLTLGYHRMLTHRSFSTYPAVRAFWMMMGALALQKSPIEWCATHRKHHALSDKPGDPHSPHDFEPGFVNSLRGFWHAHVGWILTGHIIATDQKRYVPDLLQDPMAMWIHRYWEVLWFPLTFLIPTGVAWAITGTGEGALLGFLWGGCVRVFLVQHFTFAVNSICHMFGPKTYHSSDDSRNNFICGILSAGEGFHNNHHAFPTSARHGLEWWQPDLTWYTIRFMELIGLAWDVKLPSQAMRDSKRIVREPAAGK</sequence>
<keyword evidence="8" id="KW-0443">Lipid metabolism</keyword>
<comment type="similarity">
    <text evidence="2">Belongs to the fatty acid desaturase type 2 family.</text>
</comment>
<keyword evidence="7" id="KW-0408">Iron</keyword>
<dbReference type="PRINTS" id="PR00075">
    <property type="entry name" value="FACDDSATRASE"/>
</dbReference>
<evidence type="ECO:0000256" key="10">
    <source>
        <dbReference type="SAM" id="Phobius"/>
    </source>
</evidence>
<evidence type="ECO:0000256" key="2">
    <source>
        <dbReference type="ARBA" id="ARBA00008749"/>
    </source>
</evidence>
<dbReference type="GO" id="GO:0006631">
    <property type="term" value="P:fatty acid metabolic process"/>
    <property type="evidence" value="ECO:0007669"/>
    <property type="project" value="UniProtKB-KW"/>
</dbReference>
<evidence type="ECO:0000256" key="9">
    <source>
        <dbReference type="ARBA" id="ARBA00023136"/>
    </source>
</evidence>
<proteinExistence type="inferred from homology"/>
<evidence type="ECO:0000256" key="3">
    <source>
        <dbReference type="ARBA" id="ARBA00022692"/>
    </source>
</evidence>
<keyword evidence="3 10" id="KW-0812">Transmembrane</keyword>
<gene>
    <name evidence="12" type="ORF">SAMN05421753_101370</name>
</gene>
<feature type="transmembrane region" description="Helical" evidence="10">
    <location>
        <begin position="242"/>
        <end position="264"/>
    </location>
</feature>
<keyword evidence="13" id="KW-1185">Reference proteome</keyword>
<dbReference type="CDD" id="cd03505">
    <property type="entry name" value="Delta9-FADS-like"/>
    <property type="match status" value="1"/>
</dbReference>
<accession>A0A1I3BC45</accession>
<evidence type="ECO:0000256" key="5">
    <source>
        <dbReference type="ARBA" id="ARBA00022989"/>
    </source>
</evidence>
<dbReference type="InterPro" id="IPR015876">
    <property type="entry name" value="Acyl-CoA_DS"/>
</dbReference>
<evidence type="ECO:0000313" key="13">
    <source>
        <dbReference type="Proteomes" id="UP000199518"/>
    </source>
</evidence>
<keyword evidence="9 10" id="KW-0472">Membrane</keyword>
<evidence type="ECO:0000313" key="12">
    <source>
        <dbReference type="EMBL" id="SFH59858.1"/>
    </source>
</evidence>
<evidence type="ECO:0000256" key="4">
    <source>
        <dbReference type="ARBA" id="ARBA00022832"/>
    </source>
</evidence>
<evidence type="ECO:0000256" key="8">
    <source>
        <dbReference type="ARBA" id="ARBA00023098"/>
    </source>
</evidence>
<feature type="transmembrane region" description="Helical" evidence="10">
    <location>
        <begin position="218"/>
        <end position="236"/>
    </location>
</feature>